<keyword evidence="3" id="KW-0732">Signal</keyword>
<dbReference type="AlphaFoldDB" id="A0A0A0BN52"/>
<protein>
    <recommendedName>
        <fullName evidence="6">DUF916 domain-containing protein</fullName>
    </recommendedName>
</protein>
<feature type="transmembrane region" description="Helical" evidence="2">
    <location>
        <begin position="304"/>
        <end position="326"/>
    </location>
</feature>
<feature type="chain" id="PRO_5039144703" description="DUF916 domain-containing protein" evidence="3">
    <location>
        <begin position="31"/>
        <end position="344"/>
    </location>
</feature>
<keyword evidence="2" id="KW-1133">Transmembrane helix</keyword>
<sequence length="344" mass="35630">MVRSTSRRAWRAARAPLTALALTTVLTGGAVPPEATVEDAQPEPAPSTWSVAPASAEGPDGRPRFEYVVEPGHRYDDHVAVRNVGTEPLQLEVYAADAASGEIDAFTVLAADEPSREVGTWVDLPSQQVEVPPRDVVLIPFSMTIPVDVEPGDYAGGVVAVMHTDGAGDAAGIDVQTRVGTRVYVRVAGPVEPALSVETVTATYAHAVNPARPGHGVVGYTVVNTGNVRLDAVPVASVSAPFEVWDGSAEGPGTVDLFPGMAVSGSVELPVAALGPMSVEVVVEPTSSAGQQITVDPAAGRTTLWAVPWSGLVALALVLLVVGSAVQARRRVRRLNADAPAPRS</sequence>
<organism evidence="4 5">
    <name type="scientific">Cellulomonas bogoriensis 69B4 = DSM 16987</name>
    <dbReference type="NCBI Taxonomy" id="1386082"/>
    <lineage>
        <taxon>Bacteria</taxon>
        <taxon>Bacillati</taxon>
        <taxon>Actinomycetota</taxon>
        <taxon>Actinomycetes</taxon>
        <taxon>Micrococcales</taxon>
        <taxon>Cellulomonadaceae</taxon>
        <taxon>Cellulomonas</taxon>
    </lineage>
</organism>
<keyword evidence="2" id="KW-0472">Membrane</keyword>
<evidence type="ECO:0008006" key="6">
    <source>
        <dbReference type="Google" id="ProtNLM"/>
    </source>
</evidence>
<evidence type="ECO:0000313" key="4">
    <source>
        <dbReference type="EMBL" id="KGM08499.1"/>
    </source>
</evidence>
<evidence type="ECO:0000256" key="1">
    <source>
        <dbReference type="SAM" id="MobiDB-lite"/>
    </source>
</evidence>
<accession>A0A0A0BN52</accession>
<feature type="region of interest" description="Disordered" evidence="1">
    <location>
        <begin position="34"/>
        <end position="61"/>
    </location>
</feature>
<dbReference type="EMBL" id="AXCZ01000311">
    <property type="protein sequence ID" value="KGM08499.1"/>
    <property type="molecule type" value="Genomic_DNA"/>
</dbReference>
<evidence type="ECO:0000256" key="3">
    <source>
        <dbReference type="SAM" id="SignalP"/>
    </source>
</evidence>
<comment type="caution">
    <text evidence="4">The sequence shown here is derived from an EMBL/GenBank/DDBJ whole genome shotgun (WGS) entry which is preliminary data.</text>
</comment>
<evidence type="ECO:0000313" key="5">
    <source>
        <dbReference type="Proteomes" id="UP000054314"/>
    </source>
</evidence>
<keyword evidence="2" id="KW-0812">Transmembrane</keyword>
<evidence type="ECO:0000256" key="2">
    <source>
        <dbReference type="SAM" id="Phobius"/>
    </source>
</evidence>
<keyword evidence="5" id="KW-1185">Reference proteome</keyword>
<name>A0A0A0BN52_9CELL</name>
<dbReference type="Proteomes" id="UP000054314">
    <property type="component" value="Unassembled WGS sequence"/>
</dbReference>
<gene>
    <name evidence="4" type="ORF">N869_01730</name>
</gene>
<proteinExistence type="predicted"/>
<reference evidence="4 5" key="1">
    <citation type="submission" date="2013-08" db="EMBL/GenBank/DDBJ databases">
        <title>Genome sequencing of Cellulomonas bogoriensis 69B4.</title>
        <authorList>
            <person name="Chen F."/>
            <person name="Li Y."/>
            <person name="Wang G."/>
        </authorList>
    </citation>
    <scope>NUCLEOTIDE SEQUENCE [LARGE SCALE GENOMIC DNA]</scope>
    <source>
        <strain evidence="4 5">69B4</strain>
    </source>
</reference>
<feature type="signal peptide" evidence="3">
    <location>
        <begin position="1"/>
        <end position="30"/>
    </location>
</feature>